<evidence type="ECO:0000313" key="2">
    <source>
        <dbReference type="Proteomes" id="UP001235030"/>
    </source>
</evidence>
<proteinExistence type="predicted"/>
<dbReference type="EMBL" id="CP101637">
    <property type="protein sequence ID" value="WMT80669.1"/>
    <property type="molecule type" value="Genomic_DNA"/>
</dbReference>
<organism evidence="1 2">
    <name type="scientific">Terrisporobacter mayombei</name>
    <dbReference type="NCBI Taxonomy" id="1541"/>
    <lineage>
        <taxon>Bacteria</taxon>
        <taxon>Bacillati</taxon>
        <taxon>Bacillota</taxon>
        <taxon>Clostridia</taxon>
        <taxon>Peptostreptococcales</taxon>
        <taxon>Peptostreptococcaceae</taxon>
        <taxon>Terrisporobacter</taxon>
    </lineage>
</organism>
<accession>A0ABY9PZ78</accession>
<keyword evidence="2" id="KW-1185">Reference proteome</keyword>
<dbReference type="RefSeq" id="WP_228104897.1">
    <property type="nucleotide sequence ID" value="NZ_CP101637.1"/>
</dbReference>
<gene>
    <name evidence="1" type="ORF">TEMA_09900</name>
</gene>
<evidence type="ECO:0000313" key="1">
    <source>
        <dbReference type="EMBL" id="WMT80669.1"/>
    </source>
</evidence>
<name>A0ABY9PZ78_9FIRM</name>
<dbReference type="Proteomes" id="UP001235030">
    <property type="component" value="Chromosome"/>
</dbReference>
<sequence length="133" mass="15032">MSVINAEQFKSKATRIVEISGFKENEKIEVRIKSISLLTMMNNGKIPNELLGVVQKLFNEGANSKKKKISEKDIIFQSDDIKSLTMLMDVACKEVLVEPKFEEIEDYLTDVQKSEIFNQAQGPVKQVIPSVPK</sequence>
<reference evidence="1 2" key="1">
    <citation type="submission" date="2022-07" db="EMBL/GenBank/DDBJ databases">
        <title>Genome sequence of Terrisporobacter mayombei DSM6539.</title>
        <authorList>
            <person name="Boeer T."/>
            <person name="Bengelsdorf F.R."/>
            <person name="Daniel R."/>
            <person name="Poehlein A."/>
        </authorList>
    </citation>
    <scope>NUCLEOTIDE SEQUENCE [LARGE SCALE GENOMIC DNA]</scope>
    <source>
        <strain evidence="1 2">DSM 6539</strain>
    </source>
</reference>
<protein>
    <submittedName>
        <fullName evidence="1">Uncharacterized protein</fullName>
    </submittedName>
</protein>